<feature type="domain" description="SLH" evidence="3">
    <location>
        <begin position="900"/>
        <end position="956"/>
    </location>
</feature>
<dbReference type="PANTHER" id="PTHR43308">
    <property type="entry name" value="OUTER MEMBRANE PROTEIN ALPHA-RELATED"/>
    <property type="match status" value="1"/>
</dbReference>
<dbReference type="Gene3D" id="2.60.40.10">
    <property type="entry name" value="Immunoglobulins"/>
    <property type="match status" value="1"/>
</dbReference>
<dbReference type="CDD" id="cd00063">
    <property type="entry name" value="FN3"/>
    <property type="match status" value="1"/>
</dbReference>
<dbReference type="InterPro" id="IPR001119">
    <property type="entry name" value="SLH_dom"/>
</dbReference>
<organism evidence="4 5">
    <name type="scientific">Paenibacillus baimaensis</name>
    <dbReference type="NCBI Taxonomy" id="2982185"/>
    <lineage>
        <taxon>Bacteria</taxon>
        <taxon>Bacillati</taxon>
        <taxon>Bacillota</taxon>
        <taxon>Bacilli</taxon>
        <taxon>Bacillales</taxon>
        <taxon>Paenibacillaceae</taxon>
        <taxon>Paenibacillus</taxon>
    </lineage>
</organism>
<proteinExistence type="predicted"/>
<reference evidence="4 5" key="1">
    <citation type="submission" date="2022-09" db="EMBL/GenBank/DDBJ databases">
        <authorList>
            <person name="Han X.L."/>
            <person name="Wang Q."/>
            <person name="Lu T."/>
        </authorList>
    </citation>
    <scope>NUCLEOTIDE SEQUENCE [LARGE SCALE GENOMIC DNA]</scope>
    <source>
        <strain evidence="4 5">WQ 127069</strain>
    </source>
</reference>
<gene>
    <name evidence="4" type="ORF">OB236_35650</name>
</gene>
<dbReference type="SUPFAM" id="SSF49265">
    <property type="entry name" value="Fibronectin type III"/>
    <property type="match status" value="1"/>
</dbReference>
<accession>A0ABT2US25</accession>
<dbReference type="EMBL" id="JAOQIO010000121">
    <property type="protein sequence ID" value="MCU6797473.1"/>
    <property type="molecule type" value="Genomic_DNA"/>
</dbReference>
<dbReference type="SUPFAM" id="SSF49384">
    <property type="entry name" value="Carbohydrate-binding domain"/>
    <property type="match status" value="2"/>
</dbReference>
<dbReference type="InterPro" id="IPR002102">
    <property type="entry name" value="Cohesin_dom"/>
</dbReference>
<dbReference type="InterPro" id="IPR013783">
    <property type="entry name" value="Ig-like_fold"/>
</dbReference>
<dbReference type="Gene3D" id="2.60.40.680">
    <property type="match status" value="2"/>
</dbReference>
<protein>
    <submittedName>
        <fullName evidence="4">S-layer homology domain-containing protein</fullName>
    </submittedName>
</protein>
<name>A0ABT2US25_9BACL</name>
<feature type="domain" description="SLH" evidence="3">
    <location>
        <begin position="837"/>
        <end position="899"/>
    </location>
</feature>
<comment type="caution">
    <text evidence="4">The sequence shown here is derived from an EMBL/GenBank/DDBJ whole genome shotgun (WGS) entry which is preliminary data.</text>
</comment>
<dbReference type="PROSITE" id="PS51272">
    <property type="entry name" value="SLH"/>
    <property type="match status" value="3"/>
</dbReference>
<dbReference type="CDD" id="cd08548">
    <property type="entry name" value="Type_I_cohesin_like"/>
    <property type="match status" value="1"/>
</dbReference>
<keyword evidence="5" id="KW-1185">Reference proteome</keyword>
<dbReference type="PROSITE" id="PS50853">
    <property type="entry name" value="FN3"/>
    <property type="match status" value="1"/>
</dbReference>
<feature type="domain" description="SLH" evidence="3">
    <location>
        <begin position="957"/>
        <end position="1020"/>
    </location>
</feature>
<evidence type="ECO:0000259" key="3">
    <source>
        <dbReference type="PROSITE" id="PS51272"/>
    </source>
</evidence>
<dbReference type="PANTHER" id="PTHR43308:SF1">
    <property type="entry name" value="OUTER MEMBRANE PROTEIN ALPHA"/>
    <property type="match status" value="1"/>
</dbReference>
<sequence length="1052" mass="109847">MDKRRYGTRRWLHQMLVFIVVLCMTASFVPMAGVEAAAGVKAEAVGASGQAGSTVSVAVNMEPGTTPGNDFILGYSMELSYDAQVLELVQGNSAVKDEAPSSLFSADTSVAGKIKVEATGLTDLGFLSSKQKIFTVQLKIKDNAVPGDSIVNFTSAKYTVDGTTFDTISSPTAGTVSINPLAPGTVSIVIGSANGAPGETVDVPVSVNEASKGVGSYGIEIAYDTAALEVTKITGQSGNSFDSIYDNTLGSLKAAWADQRGGDAAITAGQKMFTISFRIKDGAMTGAKALTLKGNNPEQFTVTDASAKEMTKTLQSGKVEVAFHLKAAAGDGTALLNWNSVTGATYYNLYMGTASSVYDATYKASVTQTTYNVNGLTNGTAYYFLVKAYNAGGWITDSNEASIKPNPAVPPTLTKVGIASRNATPSVAKKGDVVTLTFTASESLKELPAVTLTGQTASVTSLGGNVYKAEYSFTGNETEGLVPFTIDFASLSGNPGVRVNTTTDGSSVLFDKTAPVGTLSINSGAESTISTSVNLTITGSDGAGSNGIRMRFSNDKVDWSSWEAIAGTKAWALSPGSGAKTVSMELTDAAGNITTPAISAAITLRNTSNGGGNSSSGSSSGSSQGETITVNVENTGNGGVVSTAVIHRTTGADGRKKDELSLTPGQTDKLVEQLKAAGSSSAKIVIPDPKDEVSEVKVTLPKESTAKLADNKVNLEISTNNVRIVIPDGSLQGWKDDIYFNIVPVKTESGRSEIEQRARTEQIVREAAGSAIVNVLGRPMMIETNMQNRPVTLVLPLPDTGLNEQQLKELGIFIEHSDGTKELIRGEIVSYDSTGKPGIQFTVNKFSTFTVVQLGSQAVHQAYMTGYPDGTFRPDKPITRAEMATVLVRLFGKDKGNKTAAKTYTDTTPGHWANAAIDLAADSGLMDGYPDGSFKPEQTITRAEAASIAARLSSAAEGSGSFSDTVGHWAAAAIGKAKAAGVVNGYGDGTFRPEQTLTRAEAVMMLNKLSGRDPLSVSDAKWSDVPSQHWAFKNIQEASVDHVHVPVSVGGK</sequence>
<dbReference type="InterPro" id="IPR003961">
    <property type="entry name" value="FN3_dom"/>
</dbReference>
<evidence type="ECO:0000313" key="5">
    <source>
        <dbReference type="Proteomes" id="UP001652445"/>
    </source>
</evidence>
<dbReference type="RefSeq" id="WP_262688255.1">
    <property type="nucleotide sequence ID" value="NZ_JAOQIO010000121.1"/>
</dbReference>
<dbReference type="Proteomes" id="UP001652445">
    <property type="component" value="Unassembled WGS sequence"/>
</dbReference>
<feature type="region of interest" description="Disordered" evidence="1">
    <location>
        <begin position="604"/>
        <end position="636"/>
    </location>
</feature>
<dbReference type="Pfam" id="PF00395">
    <property type="entry name" value="SLH"/>
    <property type="match status" value="3"/>
</dbReference>
<dbReference type="InterPro" id="IPR008965">
    <property type="entry name" value="CBM2/CBM3_carb-bd_dom_sf"/>
</dbReference>
<evidence type="ECO:0000259" key="2">
    <source>
        <dbReference type="PROSITE" id="PS50853"/>
    </source>
</evidence>
<feature type="domain" description="Fibronectin type-III" evidence="2">
    <location>
        <begin position="319"/>
        <end position="408"/>
    </location>
</feature>
<feature type="compositionally biased region" description="Low complexity" evidence="1">
    <location>
        <begin position="615"/>
        <end position="635"/>
    </location>
</feature>
<evidence type="ECO:0000313" key="4">
    <source>
        <dbReference type="EMBL" id="MCU6797473.1"/>
    </source>
</evidence>
<dbReference type="InterPro" id="IPR051465">
    <property type="entry name" value="Cell_Envelope_Struct_Comp"/>
</dbReference>
<evidence type="ECO:0000256" key="1">
    <source>
        <dbReference type="SAM" id="MobiDB-lite"/>
    </source>
</evidence>
<dbReference type="Pfam" id="PF00963">
    <property type="entry name" value="Cohesin"/>
    <property type="match status" value="2"/>
</dbReference>
<dbReference type="InterPro" id="IPR036116">
    <property type="entry name" value="FN3_sf"/>
</dbReference>